<proteinExistence type="inferred from homology"/>
<dbReference type="OrthoDB" id="185373at2759"/>
<evidence type="ECO:0000256" key="3">
    <source>
        <dbReference type="ARBA" id="ARBA00022946"/>
    </source>
</evidence>
<comment type="caution">
    <text evidence="7">The sequence shown here is derived from an EMBL/GenBank/DDBJ whole genome shotgun (WGS) entry which is preliminary data.</text>
</comment>
<dbReference type="FunFam" id="1.25.40.10:FF:000341">
    <property type="entry name" value="Pentatricopeptide repeat-containing protein chloroplastic"/>
    <property type="match status" value="1"/>
</dbReference>
<sequence length="650" mass="73560">MWTFHAPQTIPPPPKHSHHLTHVSSVSVRHSTTVSAAVTTSNNHLIQSLCKKGRVKQAIQVLSNEPNPTQLTYELLLLSCTRQKSLSDGLAVHRHLADGGFNQDPFLATKLVNMYSELGSIDHARQVFDKISNRTIFVWNAIFRALTLAGRGKEVFDLYREMNRIGIPSDRFTYTYVLKACVASDSLVSLLNRGREIHAHILRHGYETHVHIMTTLVDMYARFGCVPCARWVFDEMPVTNVFSWSAMIACYAKNGMAFEALELFLEMVLETHDLLPNSVTMVNVLQSCAALAALEQGKLIHGYILRKGLDSVLPVINALVTMYARCGKLELGRRVFDQMDKRDVVSWNSMISSYGIYGFGTKAIQTYKEMVVQGISPSPITFVSVLGACSHAGLVEEGRIMFQSMVKEHRIYPNVEHYACMVDLLGRANRLDEAAKVIEDMRIEPGQTVWGSLLGACRIHCNVELAERASQRLFELEPTNAGNYVLLADIYAEGKMWDEVKRVKKLLDDRGLQKVSGRSWIEIRRKIYLFTSVDEFSPQIELVHALLLNLLMEMKEKGFVPETKLVLYDLDEEEKEKILLGHSEKLAVAFGLINSSKGDTIRITKNLRLCEDCHSVTKFISKFTNREILVRDVNRFHHFKDGVCSCGDYW</sequence>
<keyword evidence="8" id="KW-1185">Reference proteome</keyword>
<dbReference type="Pfam" id="PF01535">
    <property type="entry name" value="PPR"/>
    <property type="match status" value="4"/>
</dbReference>
<reference evidence="7 8" key="1">
    <citation type="submission" date="2017-07" db="EMBL/GenBank/DDBJ databases">
        <title>An improved, manually edited Actinidia chinensis var. chinensis (kiwifruit) genome highlights the challenges associated with draft genomes and gene prediction in plants.</title>
        <authorList>
            <person name="Pilkington S."/>
            <person name="Crowhurst R."/>
            <person name="Hilario E."/>
            <person name="Nardozza S."/>
            <person name="Fraser L."/>
            <person name="Peng Y."/>
            <person name="Gunaseelan K."/>
            <person name="Simpson R."/>
            <person name="Tahir J."/>
            <person name="Deroles S."/>
            <person name="Templeton K."/>
            <person name="Luo Z."/>
            <person name="Davy M."/>
            <person name="Cheng C."/>
            <person name="Mcneilage M."/>
            <person name="Scaglione D."/>
            <person name="Liu Y."/>
            <person name="Zhang Q."/>
            <person name="Datson P."/>
            <person name="De Silva N."/>
            <person name="Gardiner S."/>
            <person name="Bassett H."/>
            <person name="Chagne D."/>
            <person name="Mccallum J."/>
            <person name="Dzierzon H."/>
            <person name="Deng C."/>
            <person name="Wang Y.-Y."/>
            <person name="Barron N."/>
            <person name="Manako K."/>
            <person name="Bowen J."/>
            <person name="Foster T."/>
            <person name="Erridge Z."/>
            <person name="Tiffin H."/>
            <person name="Waite C."/>
            <person name="Davies K."/>
            <person name="Grierson E."/>
            <person name="Laing W."/>
            <person name="Kirk R."/>
            <person name="Chen X."/>
            <person name="Wood M."/>
            <person name="Montefiori M."/>
            <person name="Brummell D."/>
            <person name="Schwinn K."/>
            <person name="Catanach A."/>
            <person name="Fullerton C."/>
            <person name="Li D."/>
            <person name="Meiyalaghan S."/>
            <person name="Nieuwenhuizen N."/>
            <person name="Read N."/>
            <person name="Prakash R."/>
            <person name="Hunter D."/>
            <person name="Zhang H."/>
            <person name="Mckenzie M."/>
            <person name="Knabel M."/>
            <person name="Harris A."/>
            <person name="Allan A."/>
            <person name="Chen A."/>
            <person name="Janssen B."/>
            <person name="Plunkett B."/>
            <person name="Dwamena C."/>
            <person name="Voogd C."/>
            <person name="Leif D."/>
            <person name="Lafferty D."/>
            <person name="Souleyre E."/>
            <person name="Varkonyi-Gasic E."/>
            <person name="Gambi F."/>
            <person name="Hanley J."/>
            <person name="Yao J.-L."/>
            <person name="Cheung J."/>
            <person name="David K."/>
            <person name="Warren B."/>
            <person name="Marsh K."/>
            <person name="Snowden K."/>
            <person name="Lin-Wang K."/>
            <person name="Brian L."/>
            <person name="Martinez-Sanchez M."/>
            <person name="Wang M."/>
            <person name="Ileperuma N."/>
            <person name="Macnee N."/>
            <person name="Campin R."/>
            <person name="Mcatee P."/>
            <person name="Drummond R."/>
            <person name="Espley R."/>
            <person name="Ireland H."/>
            <person name="Wu R."/>
            <person name="Atkinson R."/>
            <person name="Karunairetnam S."/>
            <person name="Bulley S."/>
            <person name="Chunkath S."/>
            <person name="Hanley Z."/>
            <person name="Storey R."/>
            <person name="Thrimawithana A."/>
            <person name="Thomson S."/>
            <person name="David C."/>
            <person name="Testolin R."/>
        </authorList>
    </citation>
    <scope>NUCLEOTIDE SEQUENCE [LARGE SCALE GENOMIC DNA]</scope>
    <source>
        <strain evidence="8">cv. Red5</strain>
        <tissue evidence="7">Young leaf</tissue>
    </source>
</reference>
<dbReference type="Pfam" id="PF13041">
    <property type="entry name" value="PPR_2"/>
    <property type="match status" value="2"/>
</dbReference>
<evidence type="ECO:0000256" key="1">
    <source>
        <dbReference type="ARBA" id="ARBA00006643"/>
    </source>
</evidence>
<evidence type="ECO:0000256" key="2">
    <source>
        <dbReference type="ARBA" id="ARBA00022737"/>
    </source>
</evidence>
<dbReference type="GO" id="GO:0003723">
    <property type="term" value="F:RNA binding"/>
    <property type="evidence" value="ECO:0007669"/>
    <property type="project" value="InterPro"/>
</dbReference>
<dbReference type="Proteomes" id="UP000241394">
    <property type="component" value="Chromosome LG13"/>
</dbReference>
<feature type="repeat" description="PPR" evidence="4">
    <location>
        <begin position="240"/>
        <end position="274"/>
    </location>
</feature>
<protein>
    <submittedName>
        <fullName evidence="7">Pentatricopeptide repeat-containing protein</fullName>
    </submittedName>
</protein>
<keyword evidence="2" id="KW-0677">Repeat</keyword>
<dbReference type="FunFam" id="1.25.40.10:FF:000462">
    <property type="entry name" value="Pentatricopeptide repeat-containing protein, chloroplastic"/>
    <property type="match status" value="1"/>
</dbReference>
<dbReference type="FunFam" id="1.25.40.10:FF:001104">
    <property type="entry name" value="Uncharacterized protein"/>
    <property type="match status" value="1"/>
</dbReference>
<dbReference type="PANTHER" id="PTHR47926:SF482">
    <property type="entry name" value="PENTATRICOPEPTIDE REPEAT-CONTAINING PROTEIN CHLOROPLASTIC"/>
    <property type="match status" value="1"/>
</dbReference>
<accession>A0A2R6QSW9</accession>
<dbReference type="OMA" id="MTDYSVK"/>
<name>A0A2R6QSW9_ACTCC</name>
<evidence type="ECO:0000259" key="6">
    <source>
        <dbReference type="Pfam" id="PF14432"/>
    </source>
</evidence>
<evidence type="ECO:0000256" key="5">
    <source>
        <dbReference type="SAM" id="MobiDB-lite"/>
    </source>
</evidence>
<evidence type="ECO:0000313" key="8">
    <source>
        <dbReference type="Proteomes" id="UP000241394"/>
    </source>
</evidence>
<dbReference type="STRING" id="1590841.A0A2R6QSW9"/>
<dbReference type="PANTHER" id="PTHR47926">
    <property type="entry name" value="PENTATRICOPEPTIDE REPEAT-CONTAINING PROTEIN"/>
    <property type="match status" value="1"/>
</dbReference>
<dbReference type="FunCoup" id="A0A2R6QSW9">
    <property type="interactions" value="324"/>
</dbReference>
<feature type="region of interest" description="Disordered" evidence="5">
    <location>
        <begin position="1"/>
        <end position="20"/>
    </location>
</feature>
<dbReference type="InterPro" id="IPR046960">
    <property type="entry name" value="PPR_At4g14850-like_plant"/>
</dbReference>
<dbReference type="Pfam" id="PF14432">
    <property type="entry name" value="DYW_deaminase"/>
    <property type="match status" value="1"/>
</dbReference>
<feature type="repeat" description="PPR" evidence="4">
    <location>
        <begin position="343"/>
        <end position="377"/>
    </location>
</feature>
<dbReference type="InterPro" id="IPR011990">
    <property type="entry name" value="TPR-like_helical_dom_sf"/>
</dbReference>
<dbReference type="PROSITE" id="PS51375">
    <property type="entry name" value="PPR"/>
    <property type="match status" value="3"/>
</dbReference>
<dbReference type="GO" id="GO:0010467">
    <property type="term" value="P:gene expression"/>
    <property type="evidence" value="ECO:0007669"/>
    <property type="project" value="UniProtKB-ARBA"/>
</dbReference>
<reference evidence="8" key="2">
    <citation type="journal article" date="2018" name="BMC Genomics">
        <title>A manually annotated Actinidia chinensis var. chinensis (kiwifruit) genome highlights the challenges associated with draft genomes and gene prediction in plants.</title>
        <authorList>
            <person name="Pilkington S.M."/>
            <person name="Crowhurst R."/>
            <person name="Hilario E."/>
            <person name="Nardozza S."/>
            <person name="Fraser L."/>
            <person name="Peng Y."/>
            <person name="Gunaseelan K."/>
            <person name="Simpson R."/>
            <person name="Tahir J."/>
            <person name="Deroles S.C."/>
            <person name="Templeton K."/>
            <person name="Luo Z."/>
            <person name="Davy M."/>
            <person name="Cheng C."/>
            <person name="McNeilage M."/>
            <person name="Scaglione D."/>
            <person name="Liu Y."/>
            <person name="Zhang Q."/>
            <person name="Datson P."/>
            <person name="De Silva N."/>
            <person name="Gardiner S.E."/>
            <person name="Bassett H."/>
            <person name="Chagne D."/>
            <person name="McCallum J."/>
            <person name="Dzierzon H."/>
            <person name="Deng C."/>
            <person name="Wang Y.Y."/>
            <person name="Barron L."/>
            <person name="Manako K."/>
            <person name="Bowen J."/>
            <person name="Foster T.M."/>
            <person name="Erridge Z.A."/>
            <person name="Tiffin H."/>
            <person name="Waite C.N."/>
            <person name="Davies K.M."/>
            <person name="Grierson E.P."/>
            <person name="Laing W.A."/>
            <person name="Kirk R."/>
            <person name="Chen X."/>
            <person name="Wood M."/>
            <person name="Montefiori M."/>
            <person name="Brummell D.A."/>
            <person name="Schwinn K.E."/>
            <person name="Catanach A."/>
            <person name="Fullerton C."/>
            <person name="Li D."/>
            <person name="Meiyalaghan S."/>
            <person name="Nieuwenhuizen N."/>
            <person name="Read N."/>
            <person name="Prakash R."/>
            <person name="Hunter D."/>
            <person name="Zhang H."/>
            <person name="McKenzie M."/>
            <person name="Knabel M."/>
            <person name="Harris A."/>
            <person name="Allan A.C."/>
            <person name="Gleave A."/>
            <person name="Chen A."/>
            <person name="Janssen B.J."/>
            <person name="Plunkett B."/>
            <person name="Ampomah-Dwamena C."/>
            <person name="Voogd C."/>
            <person name="Leif D."/>
            <person name="Lafferty D."/>
            <person name="Souleyre E.J.F."/>
            <person name="Varkonyi-Gasic E."/>
            <person name="Gambi F."/>
            <person name="Hanley J."/>
            <person name="Yao J.L."/>
            <person name="Cheung J."/>
            <person name="David K.M."/>
            <person name="Warren B."/>
            <person name="Marsh K."/>
            <person name="Snowden K.C."/>
            <person name="Lin-Wang K."/>
            <person name="Brian L."/>
            <person name="Martinez-Sanchez M."/>
            <person name="Wang M."/>
            <person name="Ileperuma N."/>
            <person name="Macnee N."/>
            <person name="Campin R."/>
            <person name="McAtee P."/>
            <person name="Drummond R.S.M."/>
            <person name="Espley R.V."/>
            <person name="Ireland H.S."/>
            <person name="Wu R."/>
            <person name="Atkinson R.G."/>
            <person name="Karunairetnam S."/>
            <person name="Bulley S."/>
            <person name="Chunkath S."/>
            <person name="Hanley Z."/>
            <person name="Storey R."/>
            <person name="Thrimawithana A.H."/>
            <person name="Thomson S."/>
            <person name="David C."/>
            <person name="Testolin R."/>
            <person name="Huang H."/>
            <person name="Hellens R.P."/>
            <person name="Schaffer R.J."/>
        </authorList>
    </citation>
    <scope>NUCLEOTIDE SEQUENCE [LARGE SCALE GENOMIC DNA]</scope>
    <source>
        <strain evidence="8">cv. Red5</strain>
    </source>
</reference>
<dbReference type="InterPro" id="IPR002885">
    <property type="entry name" value="PPR_rpt"/>
</dbReference>
<dbReference type="Pfam" id="PF20431">
    <property type="entry name" value="E_motif"/>
    <property type="match status" value="1"/>
</dbReference>
<dbReference type="InterPro" id="IPR046848">
    <property type="entry name" value="E_motif"/>
</dbReference>
<comment type="similarity">
    <text evidence="1">Belongs to the PPR family. PCMP-H subfamily.</text>
</comment>
<dbReference type="Gene3D" id="1.25.40.10">
    <property type="entry name" value="Tetratricopeptide repeat domain"/>
    <property type="match status" value="3"/>
</dbReference>
<dbReference type="NCBIfam" id="TIGR00756">
    <property type="entry name" value="PPR"/>
    <property type="match status" value="3"/>
</dbReference>
<keyword evidence="3" id="KW-0809">Transit peptide</keyword>
<dbReference type="GO" id="GO:0016071">
    <property type="term" value="P:mRNA metabolic process"/>
    <property type="evidence" value="ECO:0007669"/>
    <property type="project" value="UniProtKB-ARBA"/>
</dbReference>
<dbReference type="InParanoid" id="A0A2R6QSW9"/>
<feature type="repeat" description="PPR" evidence="4">
    <location>
        <begin position="135"/>
        <end position="169"/>
    </location>
</feature>
<evidence type="ECO:0000256" key="4">
    <source>
        <dbReference type="PROSITE-ProRule" id="PRU00708"/>
    </source>
</evidence>
<dbReference type="Gramene" id="PSS14223">
    <property type="protein sequence ID" value="PSS14223"/>
    <property type="gene ID" value="CEY00_Acc14844"/>
</dbReference>
<dbReference type="GO" id="GO:0008270">
    <property type="term" value="F:zinc ion binding"/>
    <property type="evidence" value="ECO:0007669"/>
    <property type="project" value="InterPro"/>
</dbReference>
<organism evidence="7 8">
    <name type="scientific">Actinidia chinensis var. chinensis</name>
    <name type="common">Chinese soft-hair kiwi</name>
    <dbReference type="NCBI Taxonomy" id="1590841"/>
    <lineage>
        <taxon>Eukaryota</taxon>
        <taxon>Viridiplantae</taxon>
        <taxon>Streptophyta</taxon>
        <taxon>Embryophyta</taxon>
        <taxon>Tracheophyta</taxon>
        <taxon>Spermatophyta</taxon>
        <taxon>Magnoliopsida</taxon>
        <taxon>eudicotyledons</taxon>
        <taxon>Gunneridae</taxon>
        <taxon>Pentapetalae</taxon>
        <taxon>asterids</taxon>
        <taxon>Ericales</taxon>
        <taxon>Actinidiaceae</taxon>
        <taxon>Actinidia</taxon>
    </lineage>
</organism>
<dbReference type="EMBL" id="NKQK01000013">
    <property type="protein sequence ID" value="PSS14223.1"/>
    <property type="molecule type" value="Genomic_DNA"/>
</dbReference>
<evidence type="ECO:0000313" key="7">
    <source>
        <dbReference type="EMBL" id="PSS14223.1"/>
    </source>
</evidence>
<dbReference type="AlphaFoldDB" id="A0A2R6QSW9"/>
<dbReference type="GO" id="GO:0009451">
    <property type="term" value="P:RNA modification"/>
    <property type="evidence" value="ECO:0007669"/>
    <property type="project" value="InterPro"/>
</dbReference>
<dbReference type="InterPro" id="IPR032867">
    <property type="entry name" value="DYW_dom"/>
</dbReference>
<gene>
    <name evidence="7" type="ORF">CEY00_Acc14844</name>
</gene>
<feature type="domain" description="DYW" evidence="6">
    <location>
        <begin position="558"/>
        <end position="650"/>
    </location>
</feature>